<dbReference type="EMBL" id="ML975282">
    <property type="protein sequence ID" value="KAF1835789.1"/>
    <property type="molecule type" value="Genomic_DNA"/>
</dbReference>
<protein>
    <submittedName>
        <fullName evidence="2">NAD(P)-binding protein</fullName>
    </submittedName>
</protein>
<evidence type="ECO:0000313" key="3">
    <source>
        <dbReference type="Proteomes" id="UP000800040"/>
    </source>
</evidence>
<dbReference type="GO" id="GO:0005737">
    <property type="term" value="C:cytoplasm"/>
    <property type="evidence" value="ECO:0007669"/>
    <property type="project" value="TreeGrafter"/>
</dbReference>
<proteinExistence type="inferred from homology"/>
<name>A0A6A5KIW4_9PLEO</name>
<evidence type="ECO:0000313" key="2">
    <source>
        <dbReference type="EMBL" id="KAF1835789.1"/>
    </source>
</evidence>
<dbReference type="SUPFAM" id="SSF51735">
    <property type="entry name" value="NAD(P)-binding Rossmann-fold domains"/>
    <property type="match status" value="1"/>
</dbReference>
<evidence type="ECO:0000256" key="1">
    <source>
        <dbReference type="ARBA" id="ARBA00006484"/>
    </source>
</evidence>
<dbReference type="AlphaFoldDB" id="A0A6A5KIW4"/>
<organism evidence="2 3">
    <name type="scientific">Decorospora gaudefroyi</name>
    <dbReference type="NCBI Taxonomy" id="184978"/>
    <lineage>
        <taxon>Eukaryota</taxon>
        <taxon>Fungi</taxon>
        <taxon>Dikarya</taxon>
        <taxon>Ascomycota</taxon>
        <taxon>Pezizomycotina</taxon>
        <taxon>Dothideomycetes</taxon>
        <taxon>Pleosporomycetidae</taxon>
        <taxon>Pleosporales</taxon>
        <taxon>Pleosporineae</taxon>
        <taxon>Pleosporaceae</taxon>
        <taxon>Decorospora</taxon>
    </lineage>
</organism>
<dbReference type="OrthoDB" id="5296at2759"/>
<dbReference type="InterPro" id="IPR002347">
    <property type="entry name" value="SDR_fam"/>
</dbReference>
<dbReference type="Gene3D" id="3.40.50.720">
    <property type="entry name" value="NAD(P)-binding Rossmann-like Domain"/>
    <property type="match status" value="1"/>
</dbReference>
<comment type="similarity">
    <text evidence="1">Belongs to the short-chain dehydrogenases/reductases (SDR) family.</text>
</comment>
<dbReference type="InterPro" id="IPR036291">
    <property type="entry name" value="NAD(P)-bd_dom_sf"/>
</dbReference>
<reference evidence="2" key="1">
    <citation type="submission" date="2020-01" db="EMBL/GenBank/DDBJ databases">
        <authorList>
            <consortium name="DOE Joint Genome Institute"/>
            <person name="Haridas S."/>
            <person name="Albert R."/>
            <person name="Binder M."/>
            <person name="Bloem J."/>
            <person name="Labutti K."/>
            <person name="Salamov A."/>
            <person name="Andreopoulos B."/>
            <person name="Baker S.E."/>
            <person name="Barry K."/>
            <person name="Bills G."/>
            <person name="Bluhm B.H."/>
            <person name="Cannon C."/>
            <person name="Castanera R."/>
            <person name="Culley D.E."/>
            <person name="Daum C."/>
            <person name="Ezra D."/>
            <person name="Gonzalez J.B."/>
            <person name="Henrissat B."/>
            <person name="Kuo A."/>
            <person name="Liang C."/>
            <person name="Lipzen A."/>
            <person name="Lutzoni F."/>
            <person name="Magnuson J."/>
            <person name="Mondo S."/>
            <person name="Nolan M."/>
            <person name="Ohm R."/>
            <person name="Pangilinan J."/>
            <person name="Park H.-J."/>
            <person name="Ramirez L."/>
            <person name="Alfaro M."/>
            <person name="Sun H."/>
            <person name="Tritt A."/>
            <person name="Yoshinaga Y."/>
            <person name="Zwiers L.-H."/>
            <person name="Turgeon B.G."/>
            <person name="Goodwin S.B."/>
            <person name="Spatafora J.W."/>
            <person name="Crous P.W."/>
            <person name="Grigoriev I.V."/>
        </authorList>
    </citation>
    <scope>NUCLEOTIDE SEQUENCE</scope>
    <source>
        <strain evidence="2">P77</strain>
    </source>
</reference>
<accession>A0A6A5KIW4</accession>
<keyword evidence="3" id="KW-1185">Reference proteome</keyword>
<dbReference type="PRINTS" id="PR00081">
    <property type="entry name" value="GDHRDH"/>
</dbReference>
<gene>
    <name evidence="2" type="ORF">BDW02DRAFT_567692</name>
</gene>
<dbReference type="Pfam" id="PF13561">
    <property type="entry name" value="adh_short_C2"/>
    <property type="match status" value="1"/>
</dbReference>
<dbReference type="PANTHER" id="PTHR43544:SF12">
    <property type="entry name" value="NAD(P)-BINDING ROSSMANN-FOLD SUPERFAMILY PROTEIN"/>
    <property type="match status" value="1"/>
</dbReference>
<dbReference type="Proteomes" id="UP000800040">
    <property type="component" value="Unassembled WGS sequence"/>
</dbReference>
<sequence length="265" mass="28841">MPPWSLVSPASRGIGFALARRVLQTTNAPVVATARKDLDKTKEELLEGLGVDEKRLTVLKLDVLDEVTIADAAGFCKKQFGNGSNPLQLALIVPGILFPEKSPAQIKADDALLTFRTNTLGPMLMLKHFSPFLPKKSASVDEDEAAMEGLPSIATTAVMSARVGSIGDNRLGGWYSYRASKAGVNQIVKTFDNHLRTASGENAMAVALHPGTVKTGLSQVFWNNVKKEKLFEREWVSERLIDVIKQVGAEGRGKCWDWDGKEVPP</sequence>
<dbReference type="GO" id="GO:0016491">
    <property type="term" value="F:oxidoreductase activity"/>
    <property type="evidence" value="ECO:0007669"/>
    <property type="project" value="TreeGrafter"/>
</dbReference>
<dbReference type="InterPro" id="IPR051468">
    <property type="entry name" value="Fungal_SecMetab_SDRs"/>
</dbReference>
<dbReference type="PANTHER" id="PTHR43544">
    <property type="entry name" value="SHORT-CHAIN DEHYDROGENASE/REDUCTASE"/>
    <property type="match status" value="1"/>
</dbReference>